<dbReference type="InterPro" id="IPR016181">
    <property type="entry name" value="Acyl_CoA_acyltransferase"/>
</dbReference>
<comment type="caution">
    <text evidence="2">The sequence shown here is derived from an EMBL/GenBank/DDBJ whole genome shotgun (WGS) entry which is preliminary data.</text>
</comment>
<dbReference type="OrthoDB" id="64477at2759"/>
<dbReference type="PANTHER" id="PTHR43415:SF3">
    <property type="entry name" value="GNAT-FAMILY ACETYLTRANSFERASE"/>
    <property type="match status" value="1"/>
</dbReference>
<dbReference type="SUPFAM" id="SSF55729">
    <property type="entry name" value="Acyl-CoA N-acyltransferases (Nat)"/>
    <property type="match status" value="1"/>
</dbReference>
<evidence type="ECO:0000313" key="3">
    <source>
        <dbReference type="Proteomes" id="UP000799441"/>
    </source>
</evidence>
<protein>
    <submittedName>
        <fullName evidence="2">Acyl-CoA N-acyltransferase</fullName>
    </submittedName>
</protein>
<evidence type="ECO:0000313" key="2">
    <source>
        <dbReference type="EMBL" id="KAF2723168.1"/>
    </source>
</evidence>
<dbReference type="EMBL" id="MU003778">
    <property type="protein sequence ID" value="KAF2723168.1"/>
    <property type="molecule type" value="Genomic_DNA"/>
</dbReference>
<name>A0A9P4Q9M4_9PEZI</name>
<organism evidence="2 3">
    <name type="scientific">Polychaeton citri CBS 116435</name>
    <dbReference type="NCBI Taxonomy" id="1314669"/>
    <lineage>
        <taxon>Eukaryota</taxon>
        <taxon>Fungi</taxon>
        <taxon>Dikarya</taxon>
        <taxon>Ascomycota</taxon>
        <taxon>Pezizomycotina</taxon>
        <taxon>Dothideomycetes</taxon>
        <taxon>Dothideomycetidae</taxon>
        <taxon>Capnodiales</taxon>
        <taxon>Capnodiaceae</taxon>
        <taxon>Polychaeton</taxon>
    </lineage>
</organism>
<evidence type="ECO:0000259" key="1">
    <source>
        <dbReference type="PROSITE" id="PS51186"/>
    </source>
</evidence>
<accession>A0A9P4Q9M4</accession>
<dbReference type="InterPro" id="IPR000182">
    <property type="entry name" value="GNAT_dom"/>
</dbReference>
<dbReference type="Gene3D" id="3.40.630.30">
    <property type="match status" value="1"/>
</dbReference>
<feature type="domain" description="N-acetyltransferase" evidence="1">
    <location>
        <begin position="40"/>
        <end position="176"/>
    </location>
</feature>
<gene>
    <name evidence="2" type="ORF">K431DRAFT_283330</name>
</gene>
<sequence>MAHPYRSERLWYRAVDTPEDDTLFQAINADPIAYENSNASNIRLPTRADAADFQKRFSEDVLLGIVICLPPPAADIKPVPIGCISLSKPNPRMVHHRHSDIGIDILAQYQGQGYGSEAIRWTLQWGFARAGLHRIMIRAFGWNTGALRLYERLGFKKEGEWREFLWHDGKWWSDVQFSMLETEWRELQQR</sequence>
<dbReference type="Pfam" id="PF13302">
    <property type="entry name" value="Acetyltransf_3"/>
    <property type="match status" value="1"/>
</dbReference>
<dbReference type="GO" id="GO:0016747">
    <property type="term" value="F:acyltransferase activity, transferring groups other than amino-acyl groups"/>
    <property type="evidence" value="ECO:0007669"/>
    <property type="project" value="InterPro"/>
</dbReference>
<dbReference type="Proteomes" id="UP000799441">
    <property type="component" value="Unassembled WGS sequence"/>
</dbReference>
<dbReference type="PANTHER" id="PTHR43415">
    <property type="entry name" value="SPERMIDINE N(1)-ACETYLTRANSFERASE"/>
    <property type="match status" value="1"/>
</dbReference>
<dbReference type="PROSITE" id="PS51186">
    <property type="entry name" value="GNAT"/>
    <property type="match status" value="1"/>
</dbReference>
<dbReference type="CDD" id="cd04301">
    <property type="entry name" value="NAT_SF"/>
    <property type="match status" value="1"/>
</dbReference>
<keyword evidence="3" id="KW-1185">Reference proteome</keyword>
<reference evidence="2" key="1">
    <citation type="journal article" date="2020" name="Stud. Mycol.">
        <title>101 Dothideomycetes genomes: a test case for predicting lifestyles and emergence of pathogens.</title>
        <authorList>
            <person name="Haridas S."/>
            <person name="Albert R."/>
            <person name="Binder M."/>
            <person name="Bloem J."/>
            <person name="Labutti K."/>
            <person name="Salamov A."/>
            <person name="Andreopoulos B."/>
            <person name="Baker S."/>
            <person name="Barry K."/>
            <person name="Bills G."/>
            <person name="Bluhm B."/>
            <person name="Cannon C."/>
            <person name="Castanera R."/>
            <person name="Culley D."/>
            <person name="Daum C."/>
            <person name="Ezra D."/>
            <person name="Gonzalez J."/>
            <person name="Henrissat B."/>
            <person name="Kuo A."/>
            <person name="Liang C."/>
            <person name="Lipzen A."/>
            <person name="Lutzoni F."/>
            <person name="Magnuson J."/>
            <person name="Mondo S."/>
            <person name="Nolan M."/>
            <person name="Ohm R."/>
            <person name="Pangilinan J."/>
            <person name="Park H.-J."/>
            <person name="Ramirez L."/>
            <person name="Alfaro M."/>
            <person name="Sun H."/>
            <person name="Tritt A."/>
            <person name="Yoshinaga Y."/>
            <person name="Zwiers L.-H."/>
            <person name="Turgeon B."/>
            <person name="Goodwin S."/>
            <person name="Spatafora J."/>
            <person name="Crous P."/>
            <person name="Grigoriev I."/>
        </authorList>
    </citation>
    <scope>NUCLEOTIDE SEQUENCE</scope>
    <source>
        <strain evidence="2">CBS 116435</strain>
    </source>
</reference>
<proteinExistence type="predicted"/>
<dbReference type="AlphaFoldDB" id="A0A9P4Q9M4"/>